<dbReference type="PROSITE" id="PS51782">
    <property type="entry name" value="LYSM"/>
    <property type="match status" value="1"/>
</dbReference>
<feature type="region of interest" description="Disordered" evidence="1">
    <location>
        <begin position="243"/>
        <end position="298"/>
    </location>
</feature>
<feature type="region of interest" description="Disordered" evidence="1">
    <location>
        <begin position="765"/>
        <end position="798"/>
    </location>
</feature>
<dbReference type="OrthoDB" id="2019483at2759"/>
<feature type="compositionally biased region" description="Low complexity" evidence="1">
    <location>
        <begin position="39"/>
        <end position="52"/>
    </location>
</feature>
<dbReference type="CDD" id="cd00118">
    <property type="entry name" value="LysM"/>
    <property type="match status" value="1"/>
</dbReference>
<feature type="compositionally biased region" description="Polar residues" evidence="1">
    <location>
        <begin position="243"/>
        <end position="264"/>
    </location>
</feature>
<dbReference type="InterPro" id="IPR036779">
    <property type="entry name" value="LysM_dom_sf"/>
</dbReference>
<dbReference type="InterPro" id="IPR048972">
    <property type="entry name" value="PMI1_PMIR1-2_C"/>
</dbReference>
<dbReference type="Gramene" id="PRQ46920">
    <property type="protein sequence ID" value="PRQ46920"/>
    <property type="gene ID" value="RchiOBHm_Chr2g0094181"/>
</dbReference>
<dbReference type="OMA" id="KSFWNWP"/>
<name>A0A2P6RKG5_ROSCH</name>
<dbReference type="EMBL" id="PDCK01000040">
    <property type="protein sequence ID" value="PRQ46920.1"/>
    <property type="molecule type" value="Genomic_DNA"/>
</dbReference>
<evidence type="ECO:0000313" key="4">
    <source>
        <dbReference type="EMBL" id="PRQ46920.1"/>
    </source>
</evidence>
<dbReference type="Pfam" id="PF10358">
    <property type="entry name" value="NT-C2"/>
    <property type="match status" value="1"/>
</dbReference>
<evidence type="ECO:0000259" key="2">
    <source>
        <dbReference type="PROSITE" id="PS51782"/>
    </source>
</evidence>
<evidence type="ECO:0000256" key="1">
    <source>
        <dbReference type="SAM" id="MobiDB-lite"/>
    </source>
</evidence>
<dbReference type="InterPro" id="IPR019448">
    <property type="entry name" value="NT-C2"/>
</dbReference>
<dbReference type="PROSITE" id="PS51840">
    <property type="entry name" value="C2_NT"/>
    <property type="match status" value="1"/>
</dbReference>
<dbReference type="InterPro" id="IPR018392">
    <property type="entry name" value="LysM"/>
</dbReference>
<feature type="region of interest" description="Disordered" evidence="1">
    <location>
        <begin position="33"/>
        <end position="71"/>
    </location>
</feature>
<dbReference type="STRING" id="74649.A0A2P6RKG5"/>
<sequence>MSKFEGGRKMGGDSGNAKLLNEIETISKALYAGKRHSRSNSSISTGSNASKTQGKNLLPDPKSKPKSGGENSLLKEKRSFWNWKPLKAFSHIRNCRFNCCFSLEVHSIEGLPSNLNGISLCVHWKRRDGIFVTSPMKVVQGVAKFEEKLTHTCSVYGSRSGPHHSAKYEAKHFLLYASVFGAPELDLGKHRVDLTRLLPLTLEELEEEKSSGNWTTSFKLSGKAKGATLNVSFGYTVLKDNSTASRNSQNAPEGVISRQSSSSLAKAGTKYGQVDARTTMQRGESLPNSRSRASSRSVEDIRDLHEVLPISKSELSSSVNVLYQKFDEEEKSGTPAVYKPELEVLTETVESIKTTSFPSPVSSKVTVEDECEEDDFSVVEQGIELPSKEVMEPEIITEATDASAAEGHVAEITTGQVAAEEGNEVHSQVEGQGGCMDGLVVCNSSSKEDGLCTKESLMKDLESALSIVSDLEAAGLESPEHLKCYVDDKLYKRNMMGSPCSLDDVTENEFLSMLGIEQSPSCISFESEPESPRERLLRQFEKETLAAGCSLFDEFDIVTDDQAECSYRDAAGSDWGHLSESFDLSAMIQAAEEEHQMAAQPARSKAKAKMLEDLETEALMREWGLNEMAFQHSSPKSSHGFGSPLDLPLEDPLELPPLGEGIGPFLQTKNGGFVRSMNPTLFKNAKSGGDLIMQVSSPVVVPAEMGSGVMDILQHLASVGIEKLSMQANKLMPLEDITGKTMEQVAWEAVPALEGPQRDCISQHESVVGQDVPDGRTRVKGSSSGPKSKKSKKNTVGDEMASEYVSLEDLAPLAMDKIEALSIEGLRIQSGMSNVDEPSSISTESVAQNPALQGKGVNVGEFLGLEGAAGLQLLDIKDGGNDVDGLMGLSLTLDEWMKLDSGEIDDEDHISERTTQILAAHHANSLDMIRGGSKGERRRGKGARKCGLLGNNFTVALMVQLRDPLRNYEPVGAPMLALIQVERVFLPPKPKIYSTVSELRKSNEEDDESGSVVKEDIKEEKKDEKLPEEEAIPQFKIAEVHVAGLKTEPGKKKLWGNTNQQQSGSRWLLANGMGKNNKHPFLKSKAKAAPKSSTSATTKVQPGDTLWSISARVHGDGSKWKELAALNPHIRNPNVILPNETIRLC</sequence>
<dbReference type="SUPFAM" id="SSF54106">
    <property type="entry name" value="LysM domain"/>
    <property type="match status" value="1"/>
</dbReference>
<protein>
    <submittedName>
        <fullName evidence="4">Putative LysM domain, EEIG1/EHBP1 domain-containing protein</fullName>
    </submittedName>
</protein>
<feature type="domain" description="LysM" evidence="2">
    <location>
        <begin position="1096"/>
        <end position="1144"/>
    </location>
</feature>
<feature type="region of interest" description="Disordered" evidence="1">
    <location>
        <begin position="997"/>
        <end position="1027"/>
    </location>
</feature>
<feature type="domain" description="C2 NT-type" evidence="3">
    <location>
        <begin position="89"/>
        <end position="237"/>
    </location>
</feature>
<comment type="caution">
    <text evidence="4">The sequence shown here is derived from an EMBL/GenBank/DDBJ whole genome shotgun (WGS) entry which is preliminary data.</text>
</comment>
<feature type="compositionally biased region" description="Basic and acidic residues" evidence="1">
    <location>
        <begin position="1013"/>
        <end position="1025"/>
    </location>
</feature>
<feature type="compositionally biased region" description="Polar residues" evidence="1">
    <location>
        <begin position="276"/>
        <end position="296"/>
    </location>
</feature>
<keyword evidence="5" id="KW-1185">Reference proteome</keyword>
<dbReference type="Pfam" id="PF21745">
    <property type="entry name" value="PMI1_PMIR1-2_C"/>
    <property type="match status" value="1"/>
</dbReference>
<dbReference type="Gene3D" id="3.10.350.10">
    <property type="entry name" value="LysM domain"/>
    <property type="match status" value="1"/>
</dbReference>
<dbReference type="InterPro" id="IPR039614">
    <property type="entry name" value="PMI1-like"/>
</dbReference>
<accession>A0A2P6RKG5</accession>
<gene>
    <name evidence="4" type="ORF">RchiOBHm_Chr2g0094181</name>
</gene>
<dbReference type="SMART" id="SM00257">
    <property type="entry name" value="LysM"/>
    <property type="match status" value="1"/>
</dbReference>
<dbReference type="Proteomes" id="UP000238479">
    <property type="component" value="Chromosome 2"/>
</dbReference>
<proteinExistence type="predicted"/>
<evidence type="ECO:0000313" key="5">
    <source>
        <dbReference type="Proteomes" id="UP000238479"/>
    </source>
</evidence>
<reference evidence="4 5" key="1">
    <citation type="journal article" date="2018" name="Nat. Genet.">
        <title>The Rosa genome provides new insights in the design of modern roses.</title>
        <authorList>
            <person name="Bendahmane M."/>
        </authorList>
    </citation>
    <scope>NUCLEOTIDE SEQUENCE [LARGE SCALE GENOMIC DNA]</scope>
    <source>
        <strain evidence="5">cv. Old Blush</strain>
    </source>
</reference>
<dbReference type="PANTHER" id="PTHR33414">
    <property type="entry name" value="PROTEIN PLASTID MOVEMENT IMPAIRED 1-RELATED 1"/>
    <property type="match status" value="1"/>
</dbReference>
<organism evidence="4 5">
    <name type="scientific">Rosa chinensis</name>
    <name type="common">China rose</name>
    <dbReference type="NCBI Taxonomy" id="74649"/>
    <lineage>
        <taxon>Eukaryota</taxon>
        <taxon>Viridiplantae</taxon>
        <taxon>Streptophyta</taxon>
        <taxon>Embryophyta</taxon>
        <taxon>Tracheophyta</taxon>
        <taxon>Spermatophyta</taxon>
        <taxon>Magnoliopsida</taxon>
        <taxon>eudicotyledons</taxon>
        <taxon>Gunneridae</taxon>
        <taxon>Pentapetalae</taxon>
        <taxon>rosids</taxon>
        <taxon>fabids</taxon>
        <taxon>Rosales</taxon>
        <taxon>Rosaceae</taxon>
        <taxon>Rosoideae</taxon>
        <taxon>Rosoideae incertae sedis</taxon>
        <taxon>Rosa</taxon>
    </lineage>
</organism>
<dbReference type="AlphaFoldDB" id="A0A2P6RKG5"/>
<dbReference type="PANTHER" id="PTHR33414:SF1">
    <property type="entry name" value="PROTEIN PLASTID MOVEMENT IMPAIRED 1-RELATED 1"/>
    <property type="match status" value="1"/>
</dbReference>
<dbReference type="Pfam" id="PF01476">
    <property type="entry name" value="LysM"/>
    <property type="match status" value="1"/>
</dbReference>
<evidence type="ECO:0000259" key="3">
    <source>
        <dbReference type="PROSITE" id="PS51840"/>
    </source>
</evidence>